<dbReference type="InterPro" id="IPR001789">
    <property type="entry name" value="Sig_transdc_resp-reg_receiver"/>
</dbReference>
<dbReference type="Pfam" id="PF02518">
    <property type="entry name" value="HATPase_c"/>
    <property type="match status" value="1"/>
</dbReference>
<dbReference type="InterPro" id="IPR005467">
    <property type="entry name" value="His_kinase_dom"/>
</dbReference>
<keyword evidence="6" id="KW-0418">Kinase</keyword>
<gene>
    <name evidence="12" type="ORF">BU204_11060</name>
</gene>
<evidence type="ECO:0000313" key="12">
    <source>
        <dbReference type="EMBL" id="OLF17476.1"/>
    </source>
</evidence>
<dbReference type="InterPro" id="IPR029016">
    <property type="entry name" value="GAF-like_dom_sf"/>
</dbReference>
<dbReference type="SMART" id="SM00331">
    <property type="entry name" value="PP2C_SIG"/>
    <property type="match status" value="1"/>
</dbReference>
<dbReference type="SUPFAM" id="SSF47384">
    <property type="entry name" value="Homodimeric domain of signal transducing histidine kinase"/>
    <property type="match status" value="1"/>
</dbReference>
<protein>
    <recommendedName>
        <fullName evidence="3">histidine kinase</fullName>
        <ecNumber evidence="3">2.7.13.3</ecNumber>
    </recommendedName>
</protein>
<dbReference type="Gene3D" id="1.10.287.130">
    <property type="match status" value="1"/>
</dbReference>
<dbReference type="GO" id="GO:0000155">
    <property type="term" value="F:phosphorelay sensor kinase activity"/>
    <property type="evidence" value="ECO:0007669"/>
    <property type="project" value="InterPro"/>
</dbReference>
<evidence type="ECO:0000256" key="2">
    <source>
        <dbReference type="ARBA" id="ARBA00004236"/>
    </source>
</evidence>
<evidence type="ECO:0000256" key="4">
    <source>
        <dbReference type="ARBA" id="ARBA00022553"/>
    </source>
</evidence>
<dbReference type="InterPro" id="IPR011006">
    <property type="entry name" value="CheY-like_superfamily"/>
</dbReference>
<dbReference type="SMART" id="SM00388">
    <property type="entry name" value="HisKA"/>
    <property type="match status" value="1"/>
</dbReference>
<dbReference type="Gene3D" id="3.40.50.2300">
    <property type="match status" value="1"/>
</dbReference>
<dbReference type="Gene3D" id="3.30.565.10">
    <property type="entry name" value="Histidine kinase-like ATPase, C-terminal domain"/>
    <property type="match status" value="2"/>
</dbReference>
<feature type="compositionally biased region" description="Basic and acidic residues" evidence="9">
    <location>
        <begin position="1"/>
        <end position="15"/>
    </location>
</feature>
<accession>A0A1Q8CT15</accession>
<comment type="catalytic activity">
    <reaction evidence="1">
        <text>ATP + protein L-histidine = ADP + protein N-phospho-L-histidine.</text>
        <dbReference type="EC" id="2.7.13.3"/>
    </reaction>
</comment>
<evidence type="ECO:0000256" key="7">
    <source>
        <dbReference type="ARBA" id="ARBA00023012"/>
    </source>
</evidence>
<dbReference type="SUPFAM" id="SSF55874">
    <property type="entry name" value="ATPase domain of HSP90 chaperone/DNA topoisomerase II/histidine kinase"/>
    <property type="match status" value="2"/>
</dbReference>
<evidence type="ECO:0000256" key="1">
    <source>
        <dbReference type="ARBA" id="ARBA00000085"/>
    </source>
</evidence>
<keyword evidence="7" id="KW-0902">Two-component regulatory system</keyword>
<dbReference type="CDD" id="cd00082">
    <property type="entry name" value="HisKA"/>
    <property type="match status" value="1"/>
</dbReference>
<keyword evidence="5" id="KW-0808">Transferase</keyword>
<dbReference type="Gene3D" id="3.30.450.40">
    <property type="match status" value="1"/>
</dbReference>
<dbReference type="InterPro" id="IPR036457">
    <property type="entry name" value="PPM-type-like_dom_sf"/>
</dbReference>
<dbReference type="Gene3D" id="3.60.40.10">
    <property type="entry name" value="PPM-type phosphatase domain"/>
    <property type="match status" value="1"/>
</dbReference>
<dbReference type="InterPro" id="IPR036097">
    <property type="entry name" value="HisK_dim/P_sf"/>
</dbReference>
<dbReference type="Pfam" id="PF00072">
    <property type="entry name" value="Response_reg"/>
    <property type="match status" value="1"/>
</dbReference>
<evidence type="ECO:0000256" key="9">
    <source>
        <dbReference type="SAM" id="MobiDB-lite"/>
    </source>
</evidence>
<dbReference type="PROSITE" id="PS50109">
    <property type="entry name" value="HIS_KIN"/>
    <property type="match status" value="1"/>
</dbReference>
<dbReference type="PANTHER" id="PTHR43547:SF2">
    <property type="entry name" value="HYBRID SIGNAL TRANSDUCTION HISTIDINE KINASE C"/>
    <property type="match status" value="1"/>
</dbReference>
<proteinExistence type="predicted"/>
<comment type="caution">
    <text evidence="12">The sequence shown here is derived from an EMBL/GenBank/DDBJ whole genome shotgun (WGS) entry which is preliminary data.</text>
</comment>
<dbReference type="Pfam" id="PF13581">
    <property type="entry name" value="HATPase_c_2"/>
    <property type="match status" value="1"/>
</dbReference>
<feature type="domain" description="Response regulatory" evidence="11">
    <location>
        <begin position="455"/>
        <end position="570"/>
    </location>
</feature>
<dbReference type="PANTHER" id="PTHR43547">
    <property type="entry name" value="TWO-COMPONENT HISTIDINE KINASE"/>
    <property type="match status" value="1"/>
</dbReference>
<comment type="subcellular location">
    <subcellularLocation>
        <location evidence="2">Cell membrane</location>
    </subcellularLocation>
</comment>
<evidence type="ECO:0000256" key="8">
    <source>
        <dbReference type="PROSITE-ProRule" id="PRU00169"/>
    </source>
</evidence>
<evidence type="ECO:0000259" key="11">
    <source>
        <dbReference type="PROSITE" id="PS50110"/>
    </source>
</evidence>
<dbReference type="Pfam" id="PF00512">
    <property type="entry name" value="HisKA"/>
    <property type="match status" value="1"/>
</dbReference>
<dbReference type="STRING" id="1912961.BU204_11060"/>
<evidence type="ECO:0000256" key="3">
    <source>
        <dbReference type="ARBA" id="ARBA00012438"/>
    </source>
</evidence>
<dbReference type="InterPro" id="IPR003661">
    <property type="entry name" value="HisK_dim/P_dom"/>
</dbReference>
<dbReference type="Proteomes" id="UP000185596">
    <property type="component" value="Unassembled WGS sequence"/>
</dbReference>
<dbReference type="AlphaFoldDB" id="A0A1Q8CT15"/>
<dbReference type="EC" id="2.7.13.3" evidence="3"/>
<name>A0A1Q8CT15_9PSEU</name>
<dbReference type="CDD" id="cd00156">
    <property type="entry name" value="REC"/>
    <property type="match status" value="1"/>
</dbReference>
<feature type="modified residue" description="4-aspartylphosphate" evidence="8">
    <location>
        <position position="503"/>
    </location>
</feature>
<dbReference type="InterPro" id="IPR003594">
    <property type="entry name" value="HATPase_dom"/>
</dbReference>
<dbReference type="InterPro" id="IPR036890">
    <property type="entry name" value="HATPase_C_sf"/>
</dbReference>
<feature type="domain" description="Histidine kinase" evidence="10">
    <location>
        <begin position="197"/>
        <end position="415"/>
    </location>
</feature>
<dbReference type="PRINTS" id="PR00344">
    <property type="entry name" value="BCTRLSENSOR"/>
</dbReference>
<dbReference type="GO" id="GO:0005886">
    <property type="term" value="C:plasma membrane"/>
    <property type="evidence" value="ECO:0007669"/>
    <property type="project" value="UniProtKB-SubCell"/>
</dbReference>
<dbReference type="CDD" id="cd16922">
    <property type="entry name" value="HATPase_EvgS-ArcB-TorS-like"/>
    <property type="match status" value="1"/>
</dbReference>
<evidence type="ECO:0000256" key="6">
    <source>
        <dbReference type="ARBA" id="ARBA00022777"/>
    </source>
</evidence>
<feature type="region of interest" description="Disordered" evidence="9">
    <location>
        <begin position="1"/>
        <end position="24"/>
    </location>
</feature>
<evidence type="ECO:0000256" key="5">
    <source>
        <dbReference type="ARBA" id="ARBA00022679"/>
    </source>
</evidence>
<keyword evidence="4 8" id="KW-0597">Phosphoprotein</keyword>
<sequence>MPDGQCARRDSDSRGWGDTVTSETDAGRRRMRTLGDLAQRIAGCTEVDQVGAVAASTLAADPADLPFAQVYLCQGADLRLVAVVPDSGIPATAPPALTEVLTEELPTTLPAGLFTDVAEPGARALALPLADGPDVLGVLVAGLNPHLELAGAYREFLDLLAAALAAGIQNAAAHQAGRQRIEVLEELDRAKTDLFANASHELRTPLTLVSAPAEEALADTDDPLPPAQRERIRLVRRNAARLRRLLNNILDFTRISGGGLRADLVATELAELTSAVAAAFAPAVERGGLRFNVDCPPLPRMVFVDREMWERIVLNLLSNALKFTLAGSITIRLAGDDDVVRLTVEDTGIGIPEDQIPLVFQRFHRVQGNVGRTREGAGIGLALVHELVGLHGGTVSLASEAGSGSTFEVRIPYGSGAMTSAAPEPAWVREVHLAEALGWMPDSPAPPVGPGAAAPVLVVEDNAELRGYLVRLLSPQWAVRSAADGEAALALAKAVKPALVLTDVGMPHMDGLALLNALREDPATQDVPIILLSAQAGAEATANALHAGADDYLVKPFSSVELLARVRSTIELARLRAHHSEREAVQARFATRLAGATDVGEVLAIAGEHLGASWRTSSVVVASWSATGHPTVVQGPTWEALPAHIREVLGELRRHVGPAVLARPADPLTGEGAGIGATVEVVGDDTAVWLELPATHAVTSADRDLLRALGAQLGLALSRARSYQQQRTVAVTLQRSILGPASPPGRGFAVRYEPAHRPLEVGGDWYDIVDLPDGGTGLVVGDCVGRGLPAAAVMGQLRSACRALLLQDTSPAQVLSVLDGFAGMLEGGLCTTVLCAYLSPTGTLTYSSAGHPPGILIDVDGVPTLLDRATSVPLAVRGRNPRREATVSLTPGSTLMLYTDGLVERSGVVIDTGIEAVVSVLAAGRRMPEEALVDRVLGAASSRIGSDDVAVLLYRHAAKGTARFARSFPADATELRPARLALQAWLAAREVDQDVVERAVLAAAEAWTNAAEHGYGLDRGCTVYTTATVHEGTLEIAVSDLGGWRTPGPPSNRGRGILLMKGLCDTVAIEATEEGTTVHLTLSTTAPNDEAKT</sequence>
<evidence type="ECO:0000313" key="13">
    <source>
        <dbReference type="Proteomes" id="UP000185596"/>
    </source>
</evidence>
<organism evidence="12 13">
    <name type="scientific">Actinophytocola xanthii</name>
    <dbReference type="NCBI Taxonomy" id="1912961"/>
    <lineage>
        <taxon>Bacteria</taxon>
        <taxon>Bacillati</taxon>
        <taxon>Actinomycetota</taxon>
        <taxon>Actinomycetes</taxon>
        <taxon>Pseudonocardiales</taxon>
        <taxon>Pseudonocardiaceae</taxon>
    </lineage>
</organism>
<evidence type="ECO:0000259" key="10">
    <source>
        <dbReference type="PROSITE" id="PS50109"/>
    </source>
</evidence>
<dbReference type="Pfam" id="PF07228">
    <property type="entry name" value="SpoIIE"/>
    <property type="match status" value="1"/>
</dbReference>
<dbReference type="PROSITE" id="PS50110">
    <property type="entry name" value="RESPONSE_REGULATORY"/>
    <property type="match status" value="1"/>
</dbReference>
<dbReference type="EMBL" id="MSIE01000016">
    <property type="protein sequence ID" value="OLF17476.1"/>
    <property type="molecule type" value="Genomic_DNA"/>
</dbReference>
<keyword evidence="13" id="KW-1185">Reference proteome</keyword>
<dbReference type="SUPFAM" id="SSF52172">
    <property type="entry name" value="CheY-like"/>
    <property type="match status" value="1"/>
</dbReference>
<dbReference type="InterPro" id="IPR004358">
    <property type="entry name" value="Sig_transdc_His_kin-like_C"/>
</dbReference>
<dbReference type="FunFam" id="3.30.565.10:FF:000006">
    <property type="entry name" value="Sensor histidine kinase WalK"/>
    <property type="match status" value="1"/>
</dbReference>
<reference evidence="12 13" key="1">
    <citation type="submission" date="2016-12" db="EMBL/GenBank/DDBJ databases">
        <title>The draft genome sequence of Actinophytocola sp. 11-183.</title>
        <authorList>
            <person name="Wang W."/>
            <person name="Yuan L."/>
        </authorList>
    </citation>
    <scope>NUCLEOTIDE SEQUENCE [LARGE SCALE GENOMIC DNA]</scope>
    <source>
        <strain evidence="12 13">11-183</strain>
    </source>
</reference>
<dbReference type="SMART" id="SM00387">
    <property type="entry name" value="HATPase_c"/>
    <property type="match status" value="1"/>
</dbReference>
<dbReference type="CDD" id="cd16936">
    <property type="entry name" value="HATPase_RsbW-like"/>
    <property type="match status" value="1"/>
</dbReference>
<dbReference type="SUPFAM" id="SSF81606">
    <property type="entry name" value="PP2C-like"/>
    <property type="match status" value="1"/>
</dbReference>
<dbReference type="SMART" id="SM00448">
    <property type="entry name" value="REC"/>
    <property type="match status" value="1"/>
</dbReference>
<dbReference type="InterPro" id="IPR001932">
    <property type="entry name" value="PPM-type_phosphatase-like_dom"/>
</dbReference>